<dbReference type="InterPro" id="IPR036188">
    <property type="entry name" value="FAD/NAD-bd_sf"/>
</dbReference>
<dbReference type="PANTHER" id="PTHR43539:SF68">
    <property type="entry name" value="FLAVIN-BINDING MONOOXYGENASE-LIKE PROTEIN (AFU_ORTHOLOGUE AFUA_4G09220)"/>
    <property type="match status" value="1"/>
</dbReference>
<dbReference type="InterPro" id="IPR032710">
    <property type="entry name" value="NTF2-like_dom_sf"/>
</dbReference>
<feature type="domain" description="FAD/NAD(P)-binding" evidence="2">
    <location>
        <begin position="205"/>
        <end position="419"/>
    </location>
</feature>
<evidence type="ECO:0000256" key="1">
    <source>
        <dbReference type="ARBA" id="ARBA00023002"/>
    </source>
</evidence>
<keyword evidence="4" id="KW-1185">Reference proteome</keyword>
<dbReference type="AlphaFoldDB" id="A0A0N0DHU5"/>
<dbReference type="PANTHER" id="PTHR43539">
    <property type="entry name" value="FLAVIN-BINDING MONOOXYGENASE-LIKE PROTEIN (AFU_ORTHOLOGUE AFUA_4G09220)"/>
    <property type="match status" value="1"/>
</dbReference>
<name>A0A0N0DHU5_FUSLA</name>
<protein>
    <submittedName>
        <fullName evidence="3">Flavin-containing monooxygenase</fullName>
    </submittedName>
</protein>
<accession>A0A0N0DHU5</accession>
<proteinExistence type="predicted"/>
<dbReference type="EMBL" id="JXCE01000008">
    <property type="protein sequence ID" value="KPA46044.1"/>
    <property type="molecule type" value="Genomic_DNA"/>
</dbReference>
<reference evidence="3 4" key="1">
    <citation type="submission" date="2015-04" db="EMBL/GenBank/DDBJ databases">
        <title>The draft genome sequence of Fusarium langsethiae, a T-2/HT-2 mycotoxin producer.</title>
        <authorList>
            <person name="Lysoe E."/>
            <person name="Divon H.H."/>
            <person name="Terzi V."/>
            <person name="Orru L."/>
            <person name="Lamontanara A."/>
            <person name="Kolseth A.-K."/>
            <person name="Frandsen R.J."/>
            <person name="Nielsen K."/>
            <person name="Thrane U."/>
        </authorList>
    </citation>
    <scope>NUCLEOTIDE SEQUENCE [LARGE SCALE GENOMIC DNA]</scope>
    <source>
        <strain evidence="3 4">Fl201059</strain>
    </source>
</reference>
<comment type="caution">
    <text evidence="3">The sequence shown here is derived from an EMBL/GenBank/DDBJ whole genome shotgun (WGS) entry which is preliminary data.</text>
</comment>
<dbReference type="InterPro" id="IPR050982">
    <property type="entry name" value="Auxin_biosynth/cation_transpt"/>
</dbReference>
<dbReference type="OrthoDB" id="74360at2759"/>
<dbReference type="SUPFAM" id="SSF54427">
    <property type="entry name" value="NTF2-like"/>
    <property type="match status" value="1"/>
</dbReference>
<dbReference type="Proteomes" id="UP000037904">
    <property type="component" value="Unassembled WGS sequence"/>
</dbReference>
<evidence type="ECO:0000259" key="2">
    <source>
        <dbReference type="Pfam" id="PF07992"/>
    </source>
</evidence>
<dbReference type="Pfam" id="PF07992">
    <property type="entry name" value="Pyr_redox_2"/>
    <property type="match status" value="1"/>
</dbReference>
<organism evidence="3 4">
    <name type="scientific">Fusarium langsethiae</name>
    <dbReference type="NCBI Taxonomy" id="179993"/>
    <lineage>
        <taxon>Eukaryota</taxon>
        <taxon>Fungi</taxon>
        <taxon>Dikarya</taxon>
        <taxon>Ascomycota</taxon>
        <taxon>Pezizomycotina</taxon>
        <taxon>Sordariomycetes</taxon>
        <taxon>Hypocreomycetidae</taxon>
        <taxon>Hypocreales</taxon>
        <taxon>Nectriaceae</taxon>
        <taxon>Fusarium</taxon>
    </lineage>
</organism>
<gene>
    <name evidence="3" type="ORF">FLAG1_01135</name>
</gene>
<dbReference type="GO" id="GO:0004497">
    <property type="term" value="F:monooxygenase activity"/>
    <property type="evidence" value="ECO:0007669"/>
    <property type="project" value="UniProtKB-KW"/>
</dbReference>
<keyword evidence="3" id="KW-0503">Monooxygenase</keyword>
<dbReference type="Gene3D" id="3.10.450.50">
    <property type="match status" value="1"/>
</dbReference>
<evidence type="ECO:0000313" key="4">
    <source>
        <dbReference type="Proteomes" id="UP000037904"/>
    </source>
</evidence>
<dbReference type="InterPro" id="IPR023753">
    <property type="entry name" value="FAD/NAD-binding_dom"/>
</dbReference>
<keyword evidence="1" id="KW-0560">Oxidoreductase</keyword>
<sequence>MTGYYPKRNRSRVADLASGFPHVPPFEGEESLDKSQIASDFVREFSSAVTAADWDKFADLFVEDAWWRDALTLTFDKRTIHGRPAIQSAWKALSENHKRKPSEFSDDPAVIWGMTPQYMRFAPTLACLGVPFGFCTQEPRSKCVGQAKLVYVDGKWLIWILSTAVQELIDQPFEQLPRQSKSSIESSQRGRASAQGLPDVSGVLDAVVIGGSSSGLANAIMLDSAGADVAVFDVELEAGGNWSTSRYSSVILHHNRSMVQLPMFPIPPDTYPEYMGGKDLTRYMSSAVEQLKLPFFGGIQVVGSAWHEDAQYWTIDLKDIQSGNTSTIKAKNLVLSNGFLISKANTYIPPLEGRGKFQGPAQHTSEYRDATLYKDLDVVVVGSGNSAHDVAKDLALNGTKSVTILQRSPTTLLDFDMFINLVSMRYQGQMPVEAADFQENSLPLGVMRDMASGMMSSLNQTMEPRHKLLREKGYQIDKEVCLACRAFEERGRSIYIDQEKVFDLVLSDRIRIANGEAKGLTEQGLVVYDKATEKSKTIPAGGIVFATGYQNEDLPKKYADAGFIDKKSAANLENVCAPSVDDEGEPPGYVTYSGHPHLYFAGIGFWMCRWIVSIAQDYGYLPLHYRVMADVKGVFPERYARG</sequence>
<dbReference type="SUPFAM" id="SSF51905">
    <property type="entry name" value="FAD/NAD(P)-binding domain"/>
    <property type="match status" value="2"/>
</dbReference>
<dbReference type="Gene3D" id="3.50.50.60">
    <property type="entry name" value="FAD/NAD(P)-binding domain"/>
    <property type="match status" value="1"/>
</dbReference>
<evidence type="ECO:0000313" key="3">
    <source>
        <dbReference type="EMBL" id="KPA46044.1"/>
    </source>
</evidence>
<dbReference type="GO" id="GO:0050660">
    <property type="term" value="F:flavin adenine dinucleotide binding"/>
    <property type="evidence" value="ECO:0007669"/>
    <property type="project" value="TreeGrafter"/>
</dbReference>